<proteinExistence type="predicted"/>
<evidence type="ECO:0000313" key="1">
    <source>
        <dbReference type="EMBL" id="EHM41970.1"/>
    </source>
</evidence>
<accession>G9Y7J5</accession>
<sequence>MFKHHALQHSYRNLPMNTLLIDDVAQSLFRSEVSKIIGEAVSDLVGAEGDIVYGKLINSLAHSADQETSIARKTLLLSAIDRLIGDENLLRRKRLVESK</sequence>
<evidence type="ECO:0000313" key="2">
    <source>
        <dbReference type="Proteomes" id="UP000005959"/>
    </source>
</evidence>
<organism evidence="1 2">
    <name type="scientific">Hafnia alvei ATCC 51873</name>
    <dbReference type="NCBI Taxonomy" id="1002364"/>
    <lineage>
        <taxon>Bacteria</taxon>
        <taxon>Pseudomonadati</taxon>
        <taxon>Pseudomonadota</taxon>
        <taxon>Gammaproteobacteria</taxon>
        <taxon>Enterobacterales</taxon>
        <taxon>Hafniaceae</taxon>
        <taxon>Hafnia</taxon>
    </lineage>
</organism>
<protein>
    <submittedName>
        <fullName evidence="1">Uncharacterized protein</fullName>
    </submittedName>
</protein>
<dbReference type="Proteomes" id="UP000005959">
    <property type="component" value="Unassembled WGS sequence"/>
</dbReference>
<reference evidence="1 2" key="1">
    <citation type="submission" date="2011-08" db="EMBL/GenBank/DDBJ databases">
        <authorList>
            <person name="Weinstock G."/>
            <person name="Sodergren E."/>
            <person name="Clifton S."/>
            <person name="Fulton L."/>
            <person name="Fulton B."/>
            <person name="Courtney L."/>
            <person name="Fronick C."/>
            <person name="Harrison M."/>
            <person name="Strong C."/>
            <person name="Farmer C."/>
            <person name="Delahaunty K."/>
            <person name="Markovic C."/>
            <person name="Hall O."/>
            <person name="Minx P."/>
            <person name="Tomlinson C."/>
            <person name="Mitreva M."/>
            <person name="Hou S."/>
            <person name="Chen J."/>
            <person name="Wollam A."/>
            <person name="Pepin K.H."/>
            <person name="Johnson M."/>
            <person name="Bhonagiri V."/>
            <person name="Zhang X."/>
            <person name="Suruliraj S."/>
            <person name="Warren W."/>
            <person name="Chinwalla A."/>
            <person name="Mardis E.R."/>
            <person name="Wilson R.K."/>
        </authorList>
    </citation>
    <scope>NUCLEOTIDE SEQUENCE [LARGE SCALE GENOMIC DNA]</scope>
    <source>
        <strain evidence="1 2">ATCC 51873</strain>
    </source>
</reference>
<gene>
    <name evidence="1" type="ORF">HMPREF0454_02647</name>
</gene>
<dbReference type="HOGENOM" id="CLU_192091_0_0_6"/>
<dbReference type="PATRIC" id="fig|1002364.3.peg.2382"/>
<comment type="caution">
    <text evidence="1">The sequence shown here is derived from an EMBL/GenBank/DDBJ whole genome shotgun (WGS) entry which is preliminary data.</text>
</comment>
<dbReference type="EMBL" id="AGCI01000062">
    <property type="protein sequence ID" value="EHM41970.1"/>
    <property type="molecule type" value="Genomic_DNA"/>
</dbReference>
<name>G9Y7J5_HAFAL</name>
<dbReference type="AlphaFoldDB" id="G9Y7J5"/>